<evidence type="ECO:0000313" key="2">
    <source>
        <dbReference type="EMBL" id="KAI3424914.1"/>
    </source>
</evidence>
<feature type="signal peptide" evidence="1">
    <location>
        <begin position="1"/>
        <end position="19"/>
    </location>
</feature>
<dbReference type="Proteomes" id="UP001055712">
    <property type="component" value="Unassembled WGS sequence"/>
</dbReference>
<dbReference type="InterPro" id="IPR046674">
    <property type="entry name" value="DUF6544"/>
</dbReference>
<dbReference type="Pfam" id="PF20181">
    <property type="entry name" value="DUF6544"/>
    <property type="match status" value="1"/>
</dbReference>
<gene>
    <name evidence="2" type="ORF">D9Q98_008298</name>
</gene>
<dbReference type="EMBL" id="SIDB01000012">
    <property type="protein sequence ID" value="KAI3424914.1"/>
    <property type="molecule type" value="Genomic_DNA"/>
</dbReference>
<feature type="chain" id="PRO_5039261345" evidence="1">
    <location>
        <begin position="20"/>
        <end position="302"/>
    </location>
</feature>
<reference evidence="2" key="2">
    <citation type="submission" date="2020-11" db="EMBL/GenBank/DDBJ databases">
        <authorList>
            <person name="Cecchin M."/>
            <person name="Marcolungo L."/>
            <person name="Rossato M."/>
            <person name="Girolomoni L."/>
            <person name="Cosentino E."/>
            <person name="Cuine S."/>
            <person name="Li-Beisson Y."/>
            <person name="Delledonne M."/>
            <person name="Ballottari M."/>
        </authorList>
    </citation>
    <scope>NUCLEOTIDE SEQUENCE</scope>
    <source>
        <strain evidence="2">211/11P</strain>
        <tissue evidence="2">Whole cell</tissue>
    </source>
</reference>
<evidence type="ECO:0000313" key="3">
    <source>
        <dbReference type="Proteomes" id="UP001055712"/>
    </source>
</evidence>
<proteinExistence type="predicted"/>
<dbReference type="OrthoDB" id="509461at2759"/>
<comment type="caution">
    <text evidence="2">The sequence shown here is derived from an EMBL/GenBank/DDBJ whole genome shotgun (WGS) entry which is preliminary data.</text>
</comment>
<protein>
    <submittedName>
        <fullName evidence="2">Uncharacterized protein</fullName>
    </submittedName>
</protein>
<name>A0A9D4YT98_CHLVU</name>
<keyword evidence="3" id="KW-1185">Reference proteome</keyword>
<organism evidence="2 3">
    <name type="scientific">Chlorella vulgaris</name>
    <name type="common">Green alga</name>
    <dbReference type="NCBI Taxonomy" id="3077"/>
    <lineage>
        <taxon>Eukaryota</taxon>
        <taxon>Viridiplantae</taxon>
        <taxon>Chlorophyta</taxon>
        <taxon>core chlorophytes</taxon>
        <taxon>Trebouxiophyceae</taxon>
        <taxon>Chlorellales</taxon>
        <taxon>Chlorellaceae</taxon>
        <taxon>Chlorella clade</taxon>
        <taxon>Chlorella</taxon>
    </lineage>
</organism>
<sequence>MPQFWLVPLIARLARFLAACVTGIWESSGDRAVRTEAERAAALAASPLQEVQALAHVPPCVRRYLERVAVGSDQFLVVKGKQVGEFCLNLGGPWQRMTATQCTSPLVPAFCWTARCGFMPPLLWLTGNDSLADGRGAMQWRLWGWLPSLSVSGPELDRAMLVRWLAETPTTPRAMLPSATLRWESVPGSSCEARAVLTHRGISVSGNFGFSGDGLVSSFHSDDCVRALASGGTERTPWVVRYREYKQLALVIDMRLSGSSGRSKGLSAGQVFVPTVFEAAWMQPDGTEQAYVRCRLTGLAAA</sequence>
<keyword evidence="1" id="KW-0732">Signal</keyword>
<evidence type="ECO:0000256" key="1">
    <source>
        <dbReference type="SAM" id="SignalP"/>
    </source>
</evidence>
<dbReference type="AlphaFoldDB" id="A0A9D4YT98"/>
<reference evidence="2" key="1">
    <citation type="journal article" date="2019" name="Plant J.">
        <title>Chlorella vulgaris genome assembly and annotation reveals the molecular basis for metabolic acclimation to high light conditions.</title>
        <authorList>
            <person name="Cecchin M."/>
            <person name="Marcolungo L."/>
            <person name="Rossato M."/>
            <person name="Girolomoni L."/>
            <person name="Cosentino E."/>
            <person name="Cuine S."/>
            <person name="Li-Beisson Y."/>
            <person name="Delledonne M."/>
            <person name="Ballottari M."/>
        </authorList>
    </citation>
    <scope>NUCLEOTIDE SEQUENCE</scope>
    <source>
        <strain evidence="2">211/11P</strain>
    </source>
</reference>
<accession>A0A9D4YT98</accession>